<dbReference type="Proteomes" id="UP000807825">
    <property type="component" value="Unassembled WGS sequence"/>
</dbReference>
<evidence type="ECO:0000256" key="4">
    <source>
        <dbReference type="ARBA" id="ARBA00013078"/>
    </source>
</evidence>
<dbReference type="PANTHER" id="PTHR43434">
    <property type="entry name" value="PHOSPHOGLYCOLATE PHOSPHATASE"/>
    <property type="match status" value="1"/>
</dbReference>
<evidence type="ECO:0000256" key="2">
    <source>
        <dbReference type="ARBA" id="ARBA00004818"/>
    </source>
</evidence>
<dbReference type="Gene3D" id="3.40.50.1000">
    <property type="entry name" value="HAD superfamily/HAD-like"/>
    <property type="match status" value="2"/>
</dbReference>
<evidence type="ECO:0000256" key="1">
    <source>
        <dbReference type="ARBA" id="ARBA00000830"/>
    </source>
</evidence>
<dbReference type="InterPro" id="IPR050155">
    <property type="entry name" value="HAD-like_hydrolase_sf"/>
</dbReference>
<dbReference type="NCBIfam" id="TIGR01489">
    <property type="entry name" value="DKMTPPase-SF"/>
    <property type="match status" value="1"/>
</dbReference>
<comment type="caution">
    <text evidence="6">The sequence shown here is derived from an EMBL/GenBank/DDBJ whole genome shotgun (WGS) entry which is preliminary data.</text>
</comment>
<evidence type="ECO:0000256" key="3">
    <source>
        <dbReference type="ARBA" id="ARBA00006171"/>
    </source>
</evidence>
<organism evidence="6 7">
    <name type="scientific">Desulfomonile tiedjei</name>
    <dbReference type="NCBI Taxonomy" id="2358"/>
    <lineage>
        <taxon>Bacteria</taxon>
        <taxon>Pseudomonadati</taxon>
        <taxon>Thermodesulfobacteriota</taxon>
        <taxon>Desulfomonilia</taxon>
        <taxon>Desulfomonilales</taxon>
        <taxon>Desulfomonilaceae</taxon>
        <taxon>Desulfomonile</taxon>
    </lineage>
</organism>
<dbReference type="InterPro" id="IPR023198">
    <property type="entry name" value="PGP-like_dom2"/>
</dbReference>
<accession>A0A9D6Z377</accession>
<dbReference type="InterPro" id="IPR023214">
    <property type="entry name" value="HAD_sf"/>
</dbReference>
<evidence type="ECO:0000313" key="7">
    <source>
        <dbReference type="Proteomes" id="UP000807825"/>
    </source>
</evidence>
<dbReference type="GO" id="GO:0006281">
    <property type="term" value="P:DNA repair"/>
    <property type="evidence" value="ECO:0007669"/>
    <property type="project" value="TreeGrafter"/>
</dbReference>
<dbReference type="InterPro" id="IPR006384">
    <property type="entry name" value="HAD_hydro_PyrdxlP_Pase-like"/>
</dbReference>
<name>A0A9D6Z377_9BACT</name>
<dbReference type="GO" id="GO:0005829">
    <property type="term" value="C:cytosol"/>
    <property type="evidence" value="ECO:0007669"/>
    <property type="project" value="TreeGrafter"/>
</dbReference>
<dbReference type="PANTHER" id="PTHR43434:SF1">
    <property type="entry name" value="PHOSPHOGLYCOLATE PHOSPHATASE"/>
    <property type="match status" value="1"/>
</dbReference>
<dbReference type="SFLD" id="SFLDG01129">
    <property type="entry name" value="C1.5:_HAD__Beta-PGM__Phosphata"/>
    <property type="match status" value="1"/>
</dbReference>
<dbReference type="GO" id="GO:0008967">
    <property type="term" value="F:phosphoglycolate phosphatase activity"/>
    <property type="evidence" value="ECO:0007669"/>
    <property type="project" value="UniProtKB-EC"/>
</dbReference>
<dbReference type="SUPFAM" id="SSF56784">
    <property type="entry name" value="HAD-like"/>
    <property type="match status" value="2"/>
</dbReference>
<dbReference type="Pfam" id="PF13419">
    <property type="entry name" value="HAD_2"/>
    <property type="match status" value="1"/>
</dbReference>
<dbReference type="Gene3D" id="3.90.1470.20">
    <property type="match status" value="1"/>
</dbReference>
<dbReference type="EMBL" id="JACRDE010000237">
    <property type="protein sequence ID" value="MBI5249584.1"/>
    <property type="molecule type" value="Genomic_DNA"/>
</dbReference>
<dbReference type="InterPro" id="IPR006439">
    <property type="entry name" value="HAD-SF_hydro_IA"/>
</dbReference>
<dbReference type="SFLD" id="SFLDS00003">
    <property type="entry name" value="Haloacid_Dehalogenase"/>
    <property type="match status" value="1"/>
</dbReference>
<keyword evidence="5 6" id="KW-0378">Hydrolase</keyword>
<protein>
    <recommendedName>
        <fullName evidence="4">phosphoglycolate phosphatase</fullName>
        <ecNumber evidence="4">3.1.3.18</ecNumber>
    </recommendedName>
</protein>
<dbReference type="Gene3D" id="1.10.150.240">
    <property type="entry name" value="Putative phosphatase, domain 2"/>
    <property type="match status" value="1"/>
</dbReference>
<dbReference type="NCBIfam" id="TIGR01488">
    <property type="entry name" value="HAD-SF-IB"/>
    <property type="match status" value="1"/>
</dbReference>
<dbReference type="NCBIfam" id="TIGR01549">
    <property type="entry name" value="HAD-SF-IA-v1"/>
    <property type="match status" value="1"/>
</dbReference>
<sequence length="437" mass="49222">MNEPSSTNSFRPRSLILCDFDGTVSAKDTVNRLVRDHLTDPEWRFHVKRYMRGEIGSFEVYKAVAPLMTMTRDSLERFVREHAQLDPKFRDFLEWARSRGIDVKIVSDGFDATIQTLFRNHGVSGIEIFANRLIIADDGKVRIENPHSNPVCGTCGTCKLNILRSFRSQYDKIILVGDGESDRHAAQEADMVLALKELFFYCARNGIPAIRIDGFDEVPSMLSRRIEAVTFDMDGTLVDSIDSITDAFNHMFAELGYPSMTSEQVIRVTSISLLDFVRTFLKPEESEIGIKVFRDYYDTIFLEKTKPVPGALETLNALNGSTIQGIVTNKRGKYARILAEHLGIATNMTRIIGAEDGFKAKPSPEMFEEFIRSVQTEKEETIYVGDAPIDIQAAQNAGIDSFAIASRYFSAEELAQYKPRRILNNITELPDCLGPLV</sequence>
<gene>
    <name evidence="6" type="ORF">HY912_08825</name>
</gene>
<dbReference type="Pfam" id="PF12710">
    <property type="entry name" value="HAD"/>
    <property type="match status" value="1"/>
</dbReference>
<dbReference type="SFLD" id="SFLDG01135">
    <property type="entry name" value="C1.5.6:_HAD__Beta-PGM__Phospha"/>
    <property type="match status" value="1"/>
</dbReference>
<comment type="similarity">
    <text evidence="3">Belongs to the HAD-like hydrolase superfamily. CbbY/CbbZ/Gph/YieH family.</text>
</comment>
<dbReference type="EC" id="3.1.3.18" evidence="4"/>
<evidence type="ECO:0000256" key="5">
    <source>
        <dbReference type="ARBA" id="ARBA00022801"/>
    </source>
</evidence>
<dbReference type="InterPro" id="IPR036412">
    <property type="entry name" value="HAD-like_sf"/>
</dbReference>
<evidence type="ECO:0000313" key="6">
    <source>
        <dbReference type="EMBL" id="MBI5249584.1"/>
    </source>
</evidence>
<reference evidence="6" key="1">
    <citation type="submission" date="2020-07" db="EMBL/GenBank/DDBJ databases">
        <title>Huge and variable diversity of episymbiotic CPR bacteria and DPANN archaea in groundwater ecosystems.</title>
        <authorList>
            <person name="He C.Y."/>
            <person name="Keren R."/>
            <person name="Whittaker M."/>
            <person name="Farag I.F."/>
            <person name="Doudna J."/>
            <person name="Cate J.H.D."/>
            <person name="Banfield J.F."/>
        </authorList>
    </citation>
    <scope>NUCLEOTIDE SEQUENCE</scope>
    <source>
        <strain evidence="6">NC_groundwater_1664_Pr3_B-0.1um_52_9</strain>
    </source>
</reference>
<comment type="catalytic activity">
    <reaction evidence="1">
        <text>2-phosphoglycolate + H2O = glycolate + phosphate</text>
        <dbReference type="Rhea" id="RHEA:14369"/>
        <dbReference type="ChEBI" id="CHEBI:15377"/>
        <dbReference type="ChEBI" id="CHEBI:29805"/>
        <dbReference type="ChEBI" id="CHEBI:43474"/>
        <dbReference type="ChEBI" id="CHEBI:58033"/>
        <dbReference type="EC" id="3.1.3.18"/>
    </reaction>
</comment>
<dbReference type="AlphaFoldDB" id="A0A9D6Z377"/>
<proteinExistence type="inferred from homology"/>
<comment type="pathway">
    <text evidence="2">Organic acid metabolism; glycolate biosynthesis; glycolate from 2-phosphoglycolate: step 1/1.</text>
</comment>
<dbReference type="InterPro" id="IPR041492">
    <property type="entry name" value="HAD_2"/>
</dbReference>